<name>A0A917JS23_9GAMM</name>
<feature type="binding site" evidence="6">
    <location>
        <position position="66"/>
    </location>
    <ligand>
        <name>substrate</name>
    </ligand>
</feature>
<evidence type="ECO:0000256" key="6">
    <source>
        <dbReference type="HAMAP-Rule" id="MF_00197"/>
    </source>
</evidence>
<protein>
    <recommendedName>
        <fullName evidence="6 7">Diaminopimelate epimerase</fullName>
        <shortName evidence="6">DAP epimerase</shortName>
        <ecNumber evidence="6 7">5.1.1.7</ecNumber>
    </recommendedName>
    <alternativeName>
        <fullName evidence="6">PLP-independent amino acid racemase</fullName>
    </alternativeName>
</protein>
<dbReference type="PANTHER" id="PTHR31689">
    <property type="entry name" value="DIAMINOPIMELATE EPIMERASE, CHLOROPLASTIC"/>
    <property type="match status" value="1"/>
</dbReference>
<dbReference type="GO" id="GO:0008837">
    <property type="term" value="F:diaminopimelate epimerase activity"/>
    <property type="evidence" value="ECO:0007669"/>
    <property type="project" value="UniProtKB-UniRule"/>
</dbReference>
<keyword evidence="4 6" id="KW-0457">Lysine biosynthesis</keyword>
<feature type="binding site" evidence="6">
    <location>
        <position position="160"/>
    </location>
    <ligand>
        <name>substrate</name>
    </ligand>
</feature>
<comment type="similarity">
    <text evidence="1 6">Belongs to the diaminopimelate epimerase family.</text>
</comment>
<organism evidence="8 9">
    <name type="scientific">Legionella impletisoli</name>
    <dbReference type="NCBI Taxonomy" id="343510"/>
    <lineage>
        <taxon>Bacteria</taxon>
        <taxon>Pseudomonadati</taxon>
        <taxon>Pseudomonadota</taxon>
        <taxon>Gammaproteobacteria</taxon>
        <taxon>Legionellales</taxon>
        <taxon>Legionellaceae</taxon>
        <taxon>Legionella</taxon>
    </lineage>
</organism>
<evidence type="ECO:0000313" key="8">
    <source>
        <dbReference type="EMBL" id="GGI83315.1"/>
    </source>
</evidence>
<dbReference type="Proteomes" id="UP000630149">
    <property type="component" value="Unassembled WGS sequence"/>
</dbReference>
<sequence length="279" mass="30793">MSIQFTKMHGLGNDFIVMDGIHQSITLTPKEVKALSCRHTGIGFDQCLIVEKSKRLGVDFFYRIYNADGQEVGQCGNGARCLARFIAHYGLSNQSKLTVETHTARMVLHLNPDNTVTVNMGKPKLHPEAIPLLAEKEQPLYELKLVSSEEYAFHAIHVGNPHAVLLVDNVHEAPVKEVGPLLSHHPIFPEQANIGFMEIKNSHHIKLRVYERGSGETQACGSGAVAAAAVGRLFHSLDPKIQVDLPGGSLRVEWENKEDDLFLTGPALFVYEGRLMASL</sequence>
<feature type="binding site" evidence="6">
    <location>
        <begin position="221"/>
        <end position="222"/>
    </location>
    <ligand>
        <name>substrate</name>
    </ligand>
</feature>
<keyword evidence="3 6" id="KW-0028">Amino-acid biosynthesis</keyword>
<keyword evidence="9" id="KW-1185">Reference proteome</keyword>
<comment type="pathway">
    <text evidence="6">Amino-acid biosynthesis; L-lysine biosynthesis via DAP pathway; DL-2,6-diaminopimelate from LL-2,6-diaminopimelate: step 1/1.</text>
</comment>
<feature type="site" description="Could be important to modulate the pK values of the two catalytic cysteine residues" evidence="6">
    <location>
        <position position="162"/>
    </location>
</feature>
<dbReference type="Gene3D" id="3.10.310.10">
    <property type="entry name" value="Diaminopimelate Epimerase, Chain A, domain 1"/>
    <property type="match status" value="2"/>
</dbReference>
<feature type="site" description="Important for dimerization" evidence="6">
    <location>
        <position position="271"/>
    </location>
</feature>
<comment type="catalytic activity">
    <reaction evidence="6">
        <text>(2S,6S)-2,6-diaminopimelate = meso-2,6-diaminopimelate</text>
        <dbReference type="Rhea" id="RHEA:15393"/>
        <dbReference type="ChEBI" id="CHEBI:57609"/>
        <dbReference type="ChEBI" id="CHEBI:57791"/>
        <dbReference type="EC" id="5.1.1.7"/>
    </reaction>
</comment>
<gene>
    <name evidence="6 8" type="primary">dapF</name>
    <name evidence="8" type="ORF">GCM10007966_09840</name>
</gene>
<dbReference type="EMBL" id="BMOB01000003">
    <property type="protein sequence ID" value="GGI83315.1"/>
    <property type="molecule type" value="Genomic_DNA"/>
</dbReference>
<evidence type="ECO:0000256" key="5">
    <source>
        <dbReference type="ARBA" id="ARBA00023235"/>
    </source>
</evidence>
<feature type="site" description="Could be important to modulate the pK values of the two catalytic cysteine residues" evidence="6">
    <location>
        <position position="211"/>
    </location>
</feature>
<comment type="caution">
    <text evidence="8">The sequence shown here is derived from an EMBL/GenBank/DDBJ whole genome shotgun (WGS) entry which is preliminary data.</text>
</comment>
<keyword evidence="5 6" id="KW-0413">Isomerase</keyword>
<comment type="subunit">
    <text evidence="6">Homodimer.</text>
</comment>
<dbReference type="PANTHER" id="PTHR31689:SF0">
    <property type="entry name" value="DIAMINOPIMELATE EPIMERASE"/>
    <property type="match status" value="1"/>
</dbReference>
<dbReference type="GO" id="GO:0009089">
    <property type="term" value="P:lysine biosynthetic process via diaminopimelate"/>
    <property type="evidence" value="ECO:0007669"/>
    <property type="project" value="UniProtKB-UniRule"/>
</dbReference>
<dbReference type="GO" id="GO:0005829">
    <property type="term" value="C:cytosol"/>
    <property type="evidence" value="ECO:0007669"/>
    <property type="project" value="TreeGrafter"/>
</dbReference>
<feature type="active site" description="Proton donor" evidence="6">
    <location>
        <position position="75"/>
    </location>
</feature>
<evidence type="ECO:0000256" key="3">
    <source>
        <dbReference type="ARBA" id="ARBA00022605"/>
    </source>
</evidence>
<dbReference type="OrthoDB" id="9805408at2"/>
<dbReference type="RefSeq" id="WP_131776089.1">
    <property type="nucleotide sequence ID" value="NZ_BMOB01000003.1"/>
</dbReference>
<accession>A0A917JS23</accession>
<dbReference type="HAMAP" id="MF_00197">
    <property type="entry name" value="DAP_epimerase"/>
    <property type="match status" value="1"/>
</dbReference>
<feature type="binding site" evidence="6">
    <location>
        <position position="46"/>
    </location>
    <ligand>
        <name>substrate</name>
    </ligand>
</feature>
<dbReference type="Pfam" id="PF01678">
    <property type="entry name" value="DAP_epimerase"/>
    <property type="match status" value="2"/>
</dbReference>
<evidence type="ECO:0000256" key="1">
    <source>
        <dbReference type="ARBA" id="ARBA00010219"/>
    </source>
</evidence>
<feature type="binding site" evidence="6">
    <location>
        <begin position="76"/>
        <end position="77"/>
    </location>
    <ligand>
        <name>substrate</name>
    </ligand>
</feature>
<keyword evidence="2 6" id="KW-0963">Cytoplasm</keyword>
<comment type="subcellular location">
    <subcellularLocation>
        <location evidence="6">Cytoplasm</location>
    </subcellularLocation>
</comment>
<feature type="binding site" evidence="6">
    <location>
        <position position="13"/>
    </location>
    <ligand>
        <name>substrate</name>
    </ligand>
</feature>
<dbReference type="SUPFAM" id="SSF54506">
    <property type="entry name" value="Diaminopimelate epimerase-like"/>
    <property type="match status" value="2"/>
</dbReference>
<evidence type="ECO:0000256" key="7">
    <source>
        <dbReference type="NCBIfam" id="TIGR00652"/>
    </source>
</evidence>
<dbReference type="InterPro" id="IPR001653">
    <property type="entry name" value="DAP_epimerase_DapF"/>
</dbReference>
<evidence type="ECO:0000313" key="9">
    <source>
        <dbReference type="Proteomes" id="UP000630149"/>
    </source>
</evidence>
<feature type="binding site" evidence="6">
    <location>
        <position position="193"/>
    </location>
    <ligand>
        <name>substrate</name>
    </ligand>
</feature>
<reference evidence="8" key="1">
    <citation type="journal article" date="2014" name="Int. J. Syst. Evol. Microbiol.">
        <title>Complete genome sequence of Corynebacterium casei LMG S-19264T (=DSM 44701T), isolated from a smear-ripened cheese.</title>
        <authorList>
            <consortium name="US DOE Joint Genome Institute (JGI-PGF)"/>
            <person name="Walter F."/>
            <person name="Albersmeier A."/>
            <person name="Kalinowski J."/>
            <person name="Ruckert C."/>
        </authorList>
    </citation>
    <scope>NUCLEOTIDE SEQUENCE</scope>
    <source>
        <strain evidence="8">JCM 13919</strain>
    </source>
</reference>
<evidence type="ECO:0000256" key="2">
    <source>
        <dbReference type="ARBA" id="ARBA00022490"/>
    </source>
</evidence>
<dbReference type="AlphaFoldDB" id="A0A917JS23"/>
<feature type="active site" description="Proton acceptor" evidence="6">
    <location>
        <position position="220"/>
    </location>
</feature>
<evidence type="ECO:0000256" key="4">
    <source>
        <dbReference type="ARBA" id="ARBA00023154"/>
    </source>
</evidence>
<proteinExistence type="inferred from homology"/>
<comment type="function">
    <text evidence="6">Catalyzes the stereoinversion of LL-2,6-diaminopimelate (L,L-DAP) to meso-diaminopimelate (meso-DAP), a precursor of L-lysine and an essential component of the bacterial peptidoglycan.</text>
</comment>
<dbReference type="FunFam" id="3.10.310.10:FF:000001">
    <property type="entry name" value="Diaminopimelate epimerase"/>
    <property type="match status" value="1"/>
</dbReference>
<reference evidence="8" key="2">
    <citation type="submission" date="2020-09" db="EMBL/GenBank/DDBJ databases">
        <authorList>
            <person name="Sun Q."/>
            <person name="Ohkuma M."/>
        </authorList>
    </citation>
    <scope>NUCLEOTIDE SEQUENCE</scope>
    <source>
        <strain evidence="8">JCM 13919</strain>
    </source>
</reference>
<feature type="binding site" evidence="6">
    <location>
        <begin position="211"/>
        <end position="212"/>
    </location>
    <ligand>
        <name>substrate</name>
    </ligand>
</feature>
<dbReference type="EC" id="5.1.1.7" evidence="6 7"/>
<dbReference type="NCBIfam" id="TIGR00652">
    <property type="entry name" value="DapF"/>
    <property type="match status" value="1"/>
</dbReference>